<evidence type="ECO:0000256" key="4">
    <source>
        <dbReference type="ARBA" id="ARBA00022692"/>
    </source>
</evidence>
<keyword evidence="7 8" id="KW-0472">Membrane</keyword>
<comment type="caution">
    <text evidence="10">The sequence shown here is derived from an EMBL/GenBank/DDBJ whole genome shotgun (WGS) entry which is preliminary data.</text>
</comment>
<evidence type="ECO:0000256" key="5">
    <source>
        <dbReference type="ARBA" id="ARBA00022737"/>
    </source>
</evidence>
<evidence type="ECO:0000313" key="10">
    <source>
        <dbReference type="EMBL" id="KAK3268875.1"/>
    </source>
</evidence>
<feature type="repeat" description="Solcar" evidence="8">
    <location>
        <begin position="209"/>
        <end position="291"/>
    </location>
</feature>
<keyword evidence="4 8" id="KW-0812">Transmembrane</keyword>
<dbReference type="AlphaFoldDB" id="A0AAE0G0C4"/>
<feature type="repeat" description="Solcar" evidence="8">
    <location>
        <begin position="116"/>
        <end position="200"/>
    </location>
</feature>
<dbReference type="GO" id="GO:0016020">
    <property type="term" value="C:membrane"/>
    <property type="evidence" value="ECO:0007669"/>
    <property type="project" value="UniProtKB-SubCell"/>
</dbReference>
<evidence type="ECO:0000256" key="1">
    <source>
        <dbReference type="ARBA" id="ARBA00004141"/>
    </source>
</evidence>
<evidence type="ECO:0000256" key="7">
    <source>
        <dbReference type="ARBA" id="ARBA00023136"/>
    </source>
</evidence>
<evidence type="ECO:0000313" key="11">
    <source>
        <dbReference type="Proteomes" id="UP001190700"/>
    </source>
</evidence>
<dbReference type="Gene3D" id="1.50.40.10">
    <property type="entry name" value="Mitochondrial carrier domain"/>
    <property type="match status" value="1"/>
</dbReference>
<evidence type="ECO:0000256" key="9">
    <source>
        <dbReference type="RuleBase" id="RU000488"/>
    </source>
</evidence>
<keyword evidence="6" id="KW-1133">Transmembrane helix</keyword>
<dbReference type="InterPro" id="IPR018108">
    <property type="entry name" value="MCP_transmembrane"/>
</dbReference>
<evidence type="ECO:0000256" key="6">
    <source>
        <dbReference type="ARBA" id="ARBA00022989"/>
    </source>
</evidence>
<dbReference type="EMBL" id="LGRX02011508">
    <property type="protein sequence ID" value="KAK3268875.1"/>
    <property type="molecule type" value="Genomic_DNA"/>
</dbReference>
<protein>
    <recommendedName>
        <fullName evidence="12">Mitochondrial carrier protein</fullName>
    </recommendedName>
</protein>
<keyword evidence="5" id="KW-0677">Repeat</keyword>
<keyword evidence="11" id="KW-1185">Reference proteome</keyword>
<evidence type="ECO:0008006" key="12">
    <source>
        <dbReference type="Google" id="ProtNLM"/>
    </source>
</evidence>
<name>A0AAE0G0C4_9CHLO</name>
<dbReference type="InterPro" id="IPR023395">
    <property type="entry name" value="MCP_dom_sf"/>
</dbReference>
<accession>A0AAE0G0C4</accession>
<evidence type="ECO:0000256" key="8">
    <source>
        <dbReference type="PROSITE-ProRule" id="PRU00282"/>
    </source>
</evidence>
<comment type="similarity">
    <text evidence="2 9">Belongs to the mitochondrial carrier (TC 2.A.29) family.</text>
</comment>
<dbReference type="PROSITE" id="PS50920">
    <property type="entry name" value="SOLCAR"/>
    <property type="match status" value="2"/>
</dbReference>
<reference evidence="10 11" key="1">
    <citation type="journal article" date="2015" name="Genome Biol. Evol.">
        <title>Comparative Genomics of a Bacterivorous Green Alga Reveals Evolutionary Causalities and Consequences of Phago-Mixotrophic Mode of Nutrition.</title>
        <authorList>
            <person name="Burns J.A."/>
            <person name="Paasch A."/>
            <person name="Narechania A."/>
            <person name="Kim E."/>
        </authorList>
    </citation>
    <scope>NUCLEOTIDE SEQUENCE [LARGE SCALE GENOMIC DNA]</scope>
    <source>
        <strain evidence="10 11">PLY_AMNH</strain>
    </source>
</reference>
<gene>
    <name evidence="10" type="ORF">CYMTET_22645</name>
</gene>
<dbReference type="SUPFAM" id="SSF103506">
    <property type="entry name" value="Mitochondrial carrier"/>
    <property type="match status" value="1"/>
</dbReference>
<comment type="subcellular location">
    <subcellularLocation>
        <location evidence="1">Membrane</location>
        <topology evidence="1">Multi-pass membrane protein</topology>
    </subcellularLocation>
</comment>
<evidence type="ECO:0000256" key="3">
    <source>
        <dbReference type="ARBA" id="ARBA00022448"/>
    </source>
</evidence>
<dbReference type="PANTHER" id="PTHR45667">
    <property type="entry name" value="S-ADENOSYLMETHIONINE MITOCHONDRIAL CARRIER PROTEIN"/>
    <property type="match status" value="1"/>
</dbReference>
<evidence type="ECO:0000256" key="2">
    <source>
        <dbReference type="ARBA" id="ARBA00006375"/>
    </source>
</evidence>
<dbReference type="Pfam" id="PF00153">
    <property type="entry name" value="Mito_carr"/>
    <property type="match status" value="2"/>
</dbReference>
<keyword evidence="3 9" id="KW-0813">Transport</keyword>
<dbReference type="Proteomes" id="UP001190700">
    <property type="component" value="Unassembled WGS sequence"/>
</dbReference>
<proteinExistence type="inferred from homology"/>
<organism evidence="10 11">
    <name type="scientific">Cymbomonas tetramitiformis</name>
    <dbReference type="NCBI Taxonomy" id="36881"/>
    <lineage>
        <taxon>Eukaryota</taxon>
        <taxon>Viridiplantae</taxon>
        <taxon>Chlorophyta</taxon>
        <taxon>Pyramimonadophyceae</taxon>
        <taxon>Pyramimonadales</taxon>
        <taxon>Pyramimonadaceae</taxon>
        <taxon>Cymbomonas</taxon>
    </lineage>
</organism>
<sequence length="336" mass="35910">MTPSYTDQESCVCAPLRLKLSETNHNGAQSITRVAGFVERARRTLPRFDLVPECPRPEFPASVPASDASAAGRHNLFQRLRRPFARLRQETSSENMVAVIVLSESSVHKPAKVARTKMSTNAVAGAAAGIMVSLCLHPIDTLKVVIQSEASSNRSLSVVLSRVISRGGVLGLYSGIAANLAASAPISAIYTASYEAVKENLTPRMPEGCTWIAHSAAGGCASVATSFLYTPSECVKQQMQVGTYRTTANAIRGIALKQGPLGFYKGWTAVLARNIPHSAVKFFAFEQLKQLACASNGNGCTQATPAQTVSTTQFLFCSNPHLPKAGTAIHFIKMIL</sequence>